<name>A0A2S8SXC8_9BACT</name>
<dbReference type="Pfam" id="PF01882">
    <property type="entry name" value="DUF58"/>
    <property type="match status" value="1"/>
</dbReference>
<accession>A0A2S8SXC8</accession>
<evidence type="ECO:0000313" key="3">
    <source>
        <dbReference type="EMBL" id="PQV65461.1"/>
    </source>
</evidence>
<keyword evidence="1" id="KW-0472">Membrane</keyword>
<dbReference type="RefSeq" id="WP_105482196.1">
    <property type="nucleotide sequence ID" value="NZ_NIGF01000001.1"/>
</dbReference>
<organism evidence="3 4">
    <name type="scientific">Abditibacterium utsteinense</name>
    <dbReference type="NCBI Taxonomy" id="1960156"/>
    <lineage>
        <taxon>Bacteria</taxon>
        <taxon>Pseudomonadati</taxon>
        <taxon>Abditibacteriota</taxon>
        <taxon>Abditibacteriia</taxon>
        <taxon>Abditibacteriales</taxon>
        <taxon>Abditibacteriaceae</taxon>
        <taxon>Abditibacterium</taxon>
    </lineage>
</organism>
<feature type="domain" description="DUF58" evidence="2">
    <location>
        <begin position="208"/>
        <end position="280"/>
    </location>
</feature>
<evidence type="ECO:0000313" key="4">
    <source>
        <dbReference type="Proteomes" id="UP000237684"/>
    </source>
</evidence>
<evidence type="ECO:0000256" key="1">
    <source>
        <dbReference type="SAM" id="Phobius"/>
    </source>
</evidence>
<evidence type="ECO:0000259" key="2">
    <source>
        <dbReference type="Pfam" id="PF01882"/>
    </source>
</evidence>
<dbReference type="PANTHER" id="PTHR34351">
    <property type="entry name" value="SLR1927 PROTEIN-RELATED"/>
    <property type="match status" value="1"/>
</dbReference>
<keyword evidence="1" id="KW-0812">Transmembrane</keyword>
<keyword evidence="1" id="KW-1133">Transmembrane helix</keyword>
<sequence length="464" mass="49766">MLTQRAALLGFVALCFYLIAVANQLPSFYYALSWLSMGMLAACLGLALLSLVGLECRLRVTRSRAAASLQEGEGGGAQVALAISNAGTLNKTNVILELRLLDANNQLQKLRFLFEAVPSGAAIDAIVPLSGLKRGKYHLQEAHLMGSDVLGLFRTQKKVTEIEESGREIVIGPAVLSGESHSEVGGSGSLLGNRRAFQSRHGEELRGTRPYSPGDDLRHVHWKSSARAGELVVKEFEQTGQSSVLVVWDGAAQTTWGDRDFDSTEWSLMLSASLCQMFLSGGTPCNFARIDASPLLVEARALAGGELPVEFTDALSGASANREIPLESAFHLLPRLNGRLTSSTIFVSASLSGDLVRAVRGFRTHGARVQVVLIDGAALAERARDRRFRARGGRFSAPKIPVQRDGNNSVALTSANFELQCRRLRESGAEIVRVVAAPDQSAEATLRAALRTVFEAPGLSGFAP</sequence>
<proteinExistence type="predicted"/>
<dbReference type="OrthoDB" id="9812729at2"/>
<dbReference type="InParanoid" id="A0A2S8SXC8"/>
<comment type="caution">
    <text evidence="3">The sequence shown here is derived from an EMBL/GenBank/DDBJ whole genome shotgun (WGS) entry which is preliminary data.</text>
</comment>
<dbReference type="InterPro" id="IPR002881">
    <property type="entry name" value="DUF58"/>
</dbReference>
<dbReference type="EMBL" id="NIGF01000001">
    <property type="protein sequence ID" value="PQV65461.1"/>
    <property type="molecule type" value="Genomic_DNA"/>
</dbReference>
<feature type="transmembrane region" description="Helical" evidence="1">
    <location>
        <begin position="32"/>
        <end position="54"/>
    </location>
</feature>
<dbReference type="AlphaFoldDB" id="A0A2S8SXC8"/>
<reference evidence="3 4" key="1">
    <citation type="journal article" date="2018" name="Syst. Appl. Microbiol.">
        <title>Abditibacterium utsteinense sp. nov., the first cultivated member of candidate phylum FBP, isolated from ice-free Antarctic soil samples.</title>
        <authorList>
            <person name="Tahon G."/>
            <person name="Tytgat B."/>
            <person name="Lebbe L."/>
            <person name="Carlier A."/>
            <person name="Willems A."/>
        </authorList>
    </citation>
    <scope>NUCLEOTIDE SEQUENCE [LARGE SCALE GENOMIC DNA]</scope>
    <source>
        <strain evidence="3 4">LMG 29911</strain>
    </source>
</reference>
<dbReference type="Proteomes" id="UP000237684">
    <property type="component" value="Unassembled WGS sequence"/>
</dbReference>
<keyword evidence="4" id="KW-1185">Reference proteome</keyword>
<protein>
    <submittedName>
        <fullName evidence="3">Putative conserved protein, DUF58 family, contains vWF domain</fullName>
    </submittedName>
</protein>
<gene>
    <name evidence="3" type="ORF">B1R32_101203</name>
</gene>